<accession>A0A1M4L2Q3</accession>
<name>A0A1M4L2Q3_9XANT</name>
<sequence length="105" mass="11147">MARNDHGQWTLSGPLDFGDAIVGHCDLFELPTPLIFMAQGNPLLATALLDAYGVRGGGDAAILGRRLMAAALIWPDCDRGVCRQQVPVGGSRGTGERIALQMFPV</sequence>
<dbReference type="EMBL" id="FLUK01000115">
    <property type="protein sequence ID" value="SBV87414.1"/>
    <property type="molecule type" value="Genomic_DNA"/>
</dbReference>
<evidence type="ECO:0000313" key="2">
    <source>
        <dbReference type="Proteomes" id="UP000184997"/>
    </source>
</evidence>
<evidence type="ECO:0000313" key="1">
    <source>
        <dbReference type="EMBL" id="SBV87414.1"/>
    </source>
</evidence>
<organism evidence="1 2">
    <name type="scientific">Xanthomonas graminis pv. graminis</name>
    <dbReference type="NCBI Taxonomy" id="134874"/>
    <lineage>
        <taxon>Bacteria</taxon>
        <taxon>Pseudomonadati</taxon>
        <taxon>Pseudomonadota</taxon>
        <taxon>Gammaproteobacteria</taxon>
        <taxon>Lysobacterales</taxon>
        <taxon>Lysobacteraceae</taxon>
        <taxon>Xanthomonas</taxon>
        <taxon>Xanthomonas translucens group</taxon>
        <taxon>Xanthomonas graminis</taxon>
    </lineage>
</organism>
<protein>
    <submittedName>
        <fullName evidence="1">Uncharacterized protein</fullName>
    </submittedName>
</protein>
<dbReference type="AlphaFoldDB" id="A0A1M4L2Q3"/>
<reference evidence="2" key="1">
    <citation type="submission" date="2016-07" db="EMBL/GenBank/DDBJ databases">
        <authorList>
            <person name="Florea S."/>
            <person name="Webb J.S."/>
            <person name="Jaromczyk J."/>
            <person name="Schardl C.L."/>
        </authorList>
    </citation>
    <scope>NUCLEOTIDE SEQUENCE [LARGE SCALE GENOMIC DNA]</scope>
</reference>
<dbReference type="Proteomes" id="UP000184997">
    <property type="component" value="Unassembled WGS sequence"/>
</dbReference>
<proteinExistence type="predicted"/>
<gene>
    <name evidence="1" type="ORF">XTGNCPPB3709_1339</name>
</gene>